<evidence type="ECO:0000313" key="2">
    <source>
        <dbReference type="EMBL" id="EYF07675.1"/>
    </source>
</evidence>
<dbReference type="AlphaFoldDB" id="A0A017TFS5"/>
<protein>
    <recommendedName>
        <fullName evidence="4">Outer membrane lipoprotein BamD-like domain-containing protein</fullName>
    </recommendedName>
</protein>
<feature type="signal peptide" evidence="1">
    <location>
        <begin position="1"/>
        <end position="22"/>
    </location>
</feature>
<keyword evidence="1" id="KW-0732">Signal</keyword>
<gene>
    <name evidence="2" type="ORF">CAP_8176</name>
</gene>
<sequence>MIPGLRAAFAAVALVTAVSSHAPFQCSSEPDPRRRRVEDASEVLFDLAERFKASGDREGRVETLRFLIERYPSSRFAGMARQDLESLGVALPEGTPSE</sequence>
<dbReference type="Proteomes" id="UP000019678">
    <property type="component" value="Unassembled WGS sequence"/>
</dbReference>
<proteinExistence type="predicted"/>
<evidence type="ECO:0008006" key="4">
    <source>
        <dbReference type="Google" id="ProtNLM"/>
    </source>
</evidence>
<dbReference type="STRING" id="1192034.CAP_8176"/>
<dbReference type="EMBL" id="ASRX01000008">
    <property type="protein sequence ID" value="EYF07675.1"/>
    <property type="molecule type" value="Genomic_DNA"/>
</dbReference>
<evidence type="ECO:0000256" key="1">
    <source>
        <dbReference type="SAM" id="SignalP"/>
    </source>
</evidence>
<dbReference type="RefSeq" id="WP_231511156.1">
    <property type="nucleotide sequence ID" value="NZ_ASRX01000008.1"/>
</dbReference>
<accession>A0A017TFS5</accession>
<name>A0A017TFS5_9BACT</name>
<reference evidence="2 3" key="1">
    <citation type="submission" date="2013-05" db="EMBL/GenBank/DDBJ databases">
        <title>Genome assembly of Chondromyces apiculatus DSM 436.</title>
        <authorList>
            <person name="Sharma G."/>
            <person name="Khatri I."/>
            <person name="Kaur C."/>
            <person name="Mayilraj S."/>
            <person name="Subramanian S."/>
        </authorList>
    </citation>
    <scope>NUCLEOTIDE SEQUENCE [LARGE SCALE GENOMIC DNA]</scope>
    <source>
        <strain evidence="2 3">DSM 436</strain>
    </source>
</reference>
<keyword evidence="3" id="KW-1185">Reference proteome</keyword>
<evidence type="ECO:0000313" key="3">
    <source>
        <dbReference type="Proteomes" id="UP000019678"/>
    </source>
</evidence>
<comment type="caution">
    <text evidence="2">The sequence shown here is derived from an EMBL/GenBank/DDBJ whole genome shotgun (WGS) entry which is preliminary data.</text>
</comment>
<feature type="chain" id="PRO_5001500552" description="Outer membrane lipoprotein BamD-like domain-containing protein" evidence="1">
    <location>
        <begin position="23"/>
        <end position="98"/>
    </location>
</feature>
<organism evidence="2 3">
    <name type="scientific">Chondromyces apiculatus DSM 436</name>
    <dbReference type="NCBI Taxonomy" id="1192034"/>
    <lineage>
        <taxon>Bacteria</taxon>
        <taxon>Pseudomonadati</taxon>
        <taxon>Myxococcota</taxon>
        <taxon>Polyangia</taxon>
        <taxon>Polyangiales</taxon>
        <taxon>Polyangiaceae</taxon>
        <taxon>Chondromyces</taxon>
    </lineage>
</organism>